<dbReference type="EMBL" id="JAAMPI010001110">
    <property type="protein sequence ID" value="KAF4626656.1"/>
    <property type="molecule type" value="Genomic_DNA"/>
</dbReference>
<comment type="caution">
    <text evidence="1">The sequence shown here is derived from an EMBL/GenBank/DDBJ whole genome shotgun (WGS) entry which is preliminary data.</text>
</comment>
<accession>A0A8H4RC85</accession>
<protein>
    <recommendedName>
        <fullName evidence="3">F-box domain-containing protein</fullName>
    </recommendedName>
</protein>
<name>A0A8H4RC85_9HELO</name>
<dbReference type="OrthoDB" id="5281164at2759"/>
<dbReference type="Proteomes" id="UP000566819">
    <property type="component" value="Unassembled WGS sequence"/>
</dbReference>
<reference evidence="1 2" key="1">
    <citation type="submission" date="2020-03" db="EMBL/GenBank/DDBJ databases">
        <title>Draft Genome Sequence of Cudoniella acicularis.</title>
        <authorList>
            <person name="Buettner E."/>
            <person name="Kellner H."/>
        </authorList>
    </citation>
    <scope>NUCLEOTIDE SEQUENCE [LARGE SCALE GENOMIC DNA]</scope>
    <source>
        <strain evidence="1 2">DSM 108380</strain>
    </source>
</reference>
<keyword evidence="2" id="KW-1185">Reference proteome</keyword>
<sequence>MSSNAAKQRPISLMWLPTEVHLEIANLIHYIDDFPSHTFLRYSCRYFYNIIEPHKHTPAELYLLERTQFGIEQKLFACRKCARLLPAPRFADKMRKGYTGKWGYNPRMRFCLECGFYRYPGRSIYTRGVVIGIMGVWHIMCIACDTFGLAASGKAAKCCKDCFPDLVRRLVEREKQERRLHEQRAIVRVETRLMAQLGWYAQLAIEEFKNEV</sequence>
<evidence type="ECO:0000313" key="2">
    <source>
        <dbReference type="Proteomes" id="UP000566819"/>
    </source>
</evidence>
<gene>
    <name evidence="1" type="ORF">G7Y89_g11500</name>
</gene>
<dbReference type="AlphaFoldDB" id="A0A8H4RC85"/>
<evidence type="ECO:0008006" key="3">
    <source>
        <dbReference type="Google" id="ProtNLM"/>
    </source>
</evidence>
<proteinExistence type="predicted"/>
<evidence type="ECO:0000313" key="1">
    <source>
        <dbReference type="EMBL" id="KAF4626656.1"/>
    </source>
</evidence>
<organism evidence="1 2">
    <name type="scientific">Cudoniella acicularis</name>
    <dbReference type="NCBI Taxonomy" id="354080"/>
    <lineage>
        <taxon>Eukaryota</taxon>
        <taxon>Fungi</taxon>
        <taxon>Dikarya</taxon>
        <taxon>Ascomycota</taxon>
        <taxon>Pezizomycotina</taxon>
        <taxon>Leotiomycetes</taxon>
        <taxon>Helotiales</taxon>
        <taxon>Tricladiaceae</taxon>
        <taxon>Cudoniella</taxon>
    </lineage>
</organism>